<evidence type="ECO:0000313" key="2">
    <source>
        <dbReference type="Proteomes" id="UP001430701"/>
    </source>
</evidence>
<sequence>MIAIKDTMTFNMKSKNKYFASLNNSLRSVPWRILALIGMITGATVGVVQVQIEKTIIQETNIEKKITEFTNKKDANKSIINLSVKKEKTNALVVNEGSRMTEENKEKWKCIDGIAFHRIVGGWENVPNAKCGL</sequence>
<name>A0ABS8TUV6_9GAMM</name>
<evidence type="ECO:0000313" key="1">
    <source>
        <dbReference type="EMBL" id="MCD8472846.1"/>
    </source>
</evidence>
<reference evidence="1" key="1">
    <citation type="submission" date="2021-11" db="EMBL/GenBank/DDBJ databases">
        <title>Genome sequence of Xylella taiwanensis PLS432.</title>
        <authorList>
            <person name="Weng L.-W."/>
            <person name="Su C.-C."/>
            <person name="Tsai C.-W."/>
            <person name="Kuo C.-H."/>
        </authorList>
    </citation>
    <scope>NUCLEOTIDE SEQUENCE</scope>
    <source>
        <strain evidence="1">PLS432</strain>
    </source>
</reference>
<dbReference type="GeneID" id="68899711"/>
<dbReference type="RefSeq" id="WP_152536653.1">
    <property type="nucleotide sequence ID" value="NZ_CP053627.1"/>
</dbReference>
<protein>
    <submittedName>
        <fullName evidence="1">Uncharacterized protein</fullName>
    </submittedName>
</protein>
<dbReference type="Proteomes" id="UP001430701">
    <property type="component" value="Unassembled WGS sequence"/>
</dbReference>
<accession>A0ABS8TUV6</accession>
<proteinExistence type="predicted"/>
<comment type="caution">
    <text evidence="1">The sequence shown here is derived from an EMBL/GenBank/DDBJ whole genome shotgun (WGS) entry which is preliminary data.</text>
</comment>
<gene>
    <name evidence="1" type="ORF">LPH55_05020</name>
</gene>
<organism evidence="1 2">
    <name type="scientific">Xylella taiwanensis</name>
    <dbReference type="NCBI Taxonomy" id="1444770"/>
    <lineage>
        <taxon>Bacteria</taxon>
        <taxon>Pseudomonadati</taxon>
        <taxon>Pseudomonadota</taxon>
        <taxon>Gammaproteobacteria</taxon>
        <taxon>Lysobacterales</taxon>
        <taxon>Lysobacteraceae</taxon>
        <taxon>Xylella</taxon>
    </lineage>
</organism>
<dbReference type="EMBL" id="JAJPPU010000002">
    <property type="protein sequence ID" value="MCD8472846.1"/>
    <property type="molecule type" value="Genomic_DNA"/>
</dbReference>
<keyword evidence="2" id="KW-1185">Reference proteome</keyword>